<name>X0YEM8_9ZZZZ</name>
<organism evidence="1">
    <name type="scientific">marine sediment metagenome</name>
    <dbReference type="NCBI Taxonomy" id="412755"/>
    <lineage>
        <taxon>unclassified sequences</taxon>
        <taxon>metagenomes</taxon>
        <taxon>ecological metagenomes</taxon>
    </lineage>
</organism>
<accession>X0YEM8</accession>
<reference evidence="1" key="1">
    <citation type="journal article" date="2014" name="Front. Microbiol.">
        <title>High frequency of phylogenetically diverse reductive dehalogenase-homologous genes in deep subseafloor sedimentary metagenomes.</title>
        <authorList>
            <person name="Kawai M."/>
            <person name="Futagami T."/>
            <person name="Toyoda A."/>
            <person name="Takaki Y."/>
            <person name="Nishi S."/>
            <person name="Hori S."/>
            <person name="Arai W."/>
            <person name="Tsubouchi T."/>
            <person name="Morono Y."/>
            <person name="Uchiyama I."/>
            <person name="Ito T."/>
            <person name="Fujiyama A."/>
            <person name="Inagaki F."/>
            <person name="Takami H."/>
        </authorList>
    </citation>
    <scope>NUCLEOTIDE SEQUENCE</scope>
    <source>
        <strain evidence="1">Expedition CK06-06</strain>
    </source>
</reference>
<dbReference type="AlphaFoldDB" id="X0YEM8"/>
<proteinExistence type="predicted"/>
<feature type="non-terminal residue" evidence="1">
    <location>
        <position position="252"/>
    </location>
</feature>
<evidence type="ECO:0000313" key="1">
    <source>
        <dbReference type="EMBL" id="GAG35281.1"/>
    </source>
</evidence>
<dbReference type="EMBL" id="BARS01041718">
    <property type="protein sequence ID" value="GAG35281.1"/>
    <property type="molecule type" value="Genomic_DNA"/>
</dbReference>
<sequence length="252" mass="26728">GNGTISANGGGRAYGDGAGGRVKIEYATKDTTNPIDADKVYAHTGTGGDLGGAGTIFYKPSSQTSGDLVVDNNNNAGRDTPIPTNSFAGTLPTLTLEKVAIRGKAKVGIPEDVNLVVNGDFINTNGTFTAGTNSTVILATTNQVRVTGSNTFYNLTCATARKVISFEAGRTNTVNGQLYLRRVTLISTEPEMWWGLNLDKDTGSHDVRVVAVQDSDARAGQEIVAEASWDNGHNENWLFLKPVGLRFMEGRI</sequence>
<comment type="caution">
    <text evidence="1">The sequence shown here is derived from an EMBL/GenBank/DDBJ whole genome shotgun (WGS) entry which is preliminary data.</text>
</comment>
<feature type="non-terminal residue" evidence="1">
    <location>
        <position position="1"/>
    </location>
</feature>
<protein>
    <submittedName>
        <fullName evidence="1">Uncharacterized protein</fullName>
    </submittedName>
</protein>
<gene>
    <name evidence="1" type="ORF">S01H1_63400</name>
</gene>